<dbReference type="InterPro" id="IPR013762">
    <property type="entry name" value="Integrase-like_cat_sf"/>
</dbReference>
<reference evidence="5" key="1">
    <citation type="submission" date="2024-05" db="EMBL/GenBank/DDBJ databases">
        <title>Draft genome assemblies of 36 bacteria isolated from hibernating arctic ground squirrels.</title>
        <authorList>
            <person name="McKee H."/>
            <person name="Mullen L."/>
            <person name="Drown D.M."/>
            <person name="Duddleston K.N."/>
        </authorList>
    </citation>
    <scope>NUCLEOTIDE SEQUENCE</scope>
    <source>
        <strain evidence="5">AN1007</strain>
    </source>
</reference>
<dbReference type="Pfam" id="PF00589">
    <property type="entry name" value="Phage_integrase"/>
    <property type="match status" value="1"/>
</dbReference>
<dbReference type="PANTHER" id="PTHR30349:SF41">
    <property type="entry name" value="INTEGRASE_RECOMBINASE PROTEIN MJ0367-RELATED"/>
    <property type="match status" value="1"/>
</dbReference>
<feature type="domain" description="Tyr recombinase" evidence="4">
    <location>
        <begin position="13"/>
        <end position="217"/>
    </location>
</feature>
<dbReference type="InterPro" id="IPR050090">
    <property type="entry name" value="Tyrosine_recombinase_XerCD"/>
</dbReference>
<dbReference type="GO" id="GO:0015074">
    <property type="term" value="P:DNA integration"/>
    <property type="evidence" value="ECO:0007669"/>
    <property type="project" value="InterPro"/>
</dbReference>
<comment type="similarity">
    <text evidence="1">Belongs to the 'phage' integrase family.</text>
</comment>
<evidence type="ECO:0000313" key="5">
    <source>
        <dbReference type="EMBL" id="XCP96869.1"/>
    </source>
</evidence>
<dbReference type="InterPro" id="IPR002104">
    <property type="entry name" value="Integrase_catalytic"/>
</dbReference>
<keyword evidence="2" id="KW-0238">DNA-binding</keyword>
<dbReference type="PANTHER" id="PTHR30349">
    <property type="entry name" value="PHAGE INTEGRASE-RELATED"/>
    <property type="match status" value="1"/>
</dbReference>
<dbReference type="Gene3D" id="1.10.443.10">
    <property type="entry name" value="Intergrase catalytic core"/>
    <property type="match status" value="1"/>
</dbReference>
<evidence type="ECO:0000259" key="4">
    <source>
        <dbReference type="PROSITE" id="PS51898"/>
    </source>
</evidence>
<accession>A0AAU8NEZ6</accession>
<evidence type="ECO:0000256" key="3">
    <source>
        <dbReference type="ARBA" id="ARBA00023172"/>
    </source>
</evidence>
<dbReference type="CDD" id="cd01189">
    <property type="entry name" value="INT_ICEBs1_C_like"/>
    <property type="match status" value="1"/>
</dbReference>
<dbReference type="PROSITE" id="PS51898">
    <property type="entry name" value="TYR_RECOMBINASE"/>
    <property type="match status" value="1"/>
</dbReference>
<dbReference type="EMBL" id="CP159992">
    <property type="protein sequence ID" value="XCP96869.1"/>
    <property type="molecule type" value="Genomic_DNA"/>
</dbReference>
<evidence type="ECO:0000256" key="1">
    <source>
        <dbReference type="ARBA" id="ARBA00008857"/>
    </source>
</evidence>
<dbReference type="GO" id="GO:0003677">
    <property type="term" value="F:DNA binding"/>
    <property type="evidence" value="ECO:0007669"/>
    <property type="project" value="UniProtKB-KW"/>
</dbReference>
<sequence>MQRFNIKGEHKKKTIQCIDSEDIPKFLRTARGDAYIYWIFFKVLIETGLRKGEAAALKWSDINFKDKTIRVDEILDFQAEDGDELFGDTKTGNSTRTISVSNGLINDLRYHSSWQNQNKINLGESMYRHDLNLVLCRNDGSPMPKSSLFNASKRILRKAGLSEELTIHSLRHTYAVIMLEAGADIKFVQEQLRHGSVQITSDVYAHISKKLEKRNIDKYEEYTSRIFGSENQKPGDVWGTQPQ</sequence>
<dbReference type="InterPro" id="IPR011010">
    <property type="entry name" value="DNA_brk_join_enz"/>
</dbReference>
<dbReference type="SUPFAM" id="SSF56349">
    <property type="entry name" value="DNA breaking-rejoining enzymes"/>
    <property type="match status" value="1"/>
</dbReference>
<keyword evidence="3" id="KW-0233">DNA recombination</keyword>
<gene>
    <name evidence="5" type="ORF">ABXS70_09260</name>
</gene>
<organism evidence="5">
    <name type="scientific">Paenibacillus sp. AN1007</name>
    <dbReference type="NCBI Taxonomy" id="3151385"/>
    <lineage>
        <taxon>Bacteria</taxon>
        <taxon>Bacillati</taxon>
        <taxon>Bacillota</taxon>
        <taxon>Bacilli</taxon>
        <taxon>Bacillales</taxon>
        <taxon>Paenibacillaceae</taxon>
        <taxon>Paenibacillus</taxon>
    </lineage>
</organism>
<evidence type="ECO:0000256" key="2">
    <source>
        <dbReference type="ARBA" id="ARBA00023125"/>
    </source>
</evidence>
<protein>
    <submittedName>
        <fullName evidence="5">Site-specific integrase</fullName>
    </submittedName>
</protein>
<dbReference type="RefSeq" id="WP_366295428.1">
    <property type="nucleotide sequence ID" value="NZ_CP159992.1"/>
</dbReference>
<dbReference type="AlphaFoldDB" id="A0AAU8NEZ6"/>
<name>A0AAU8NEZ6_9BACL</name>
<proteinExistence type="inferred from homology"/>
<dbReference type="GO" id="GO:0006310">
    <property type="term" value="P:DNA recombination"/>
    <property type="evidence" value="ECO:0007669"/>
    <property type="project" value="UniProtKB-KW"/>
</dbReference>